<dbReference type="Proteomes" id="UP000231962">
    <property type="component" value="Unassembled WGS sequence"/>
</dbReference>
<dbReference type="InterPro" id="IPR050194">
    <property type="entry name" value="Glycosyltransferase_grp1"/>
</dbReference>
<name>A0A2M9ZLS0_9LEPT</name>
<dbReference type="InterPro" id="IPR001296">
    <property type="entry name" value="Glyco_trans_1"/>
</dbReference>
<accession>A0A2M9ZLS0</accession>
<feature type="domain" description="Glycosyltransferase subfamily 4-like N-terminal" evidence="2">
    <location>
        <begin position="29"/>
        <end position="197"/>
    </location>
</feature>
<sequence>MRPELYCQNFINPSPKRILVVTETFPPEINGVSKSLYRMVSDQLERGNEIILVRPRQNSADMALASGNYREVLVRGANIPFYEGLKFGFPEKRLLRRLISLEKPDLVHVVTEGPLGWSAVRAANHLKIPVISDFRTNFHSYTKYYKLGLAGRFVQTYLRGLHNKTHATLAPTGQIVSQLTELGYKNVMLVSRGIDTDLFHPAKRNHDLRKEWGIGEQDLAVVYVGRLAPEKNLDLLIRSFRKIKLQNDRAKLILIGDGPLKTRLSEANPDFIFAGMKSGNELAKHYASGDLFLFPSVTETFGNVVMEAMASGLPIVAYDYAAAKQHLENGKSAFLPNFENEEKFIEYSVLLAANRTLSKKFRSSARKAAEICTWDCVAESLEDIYEQFSAKQKRKVKSKKANPAKLKVAFQKA</sequence>
<dbReference type="AlphaFoldDB" id="A0A2M9ZLS0"/>
<dbReference type="EMBL" id="NPDY01000007">
    <property type="protein sequence ID" value="PJZ69826.1"/>
    <property type="molecule type" value="Genomic_DNA"/>
</dbReference>
<evidence type="ECO:0000259" key="2">
    <source>
        <dbReference type="Pfam" id="PF13439"/>
    </source>
</evidence>
<evidence type="ECO:0000313" key="5">
    <source>
        <dbReference type="Proteomes" id="UP000231962"/>
    </source>
</evidence>
<dbReference type="PANTHER" id="PTHR45947:SF3">
    <property type="entry name" value="SULFOQUINOVOSYL TRANSFERASE SQD2"/>
    <property type="match status" value="1"/>
</dbReference>
<dbReference type="CDD" id="cd03814">
    <property type="entry name" value="GT4-like"/>
    <property type="match status" value="1"/>
</dbReference>
<evidence type="ECO:0000259" key="1">
    <source>
        <dbReference type="Pfam" id="PF00534"/>
    </source>
</evidence>
<evidence type="ECO:0000313" key="4">
    <source>
        <dbReference type="EMBL" id="PJZ72959.1"/>
    </source>
</evidence>
<dbReference type="InterPro" id="IPR028098">
    <property type="entry name" value="Glyco_trans_4-like_N"/>
</dbReference>
<evidence type="ECO:0000313" key="6">
    <source>
        <dbReference type="Proteomes" id="UP000231990"/>
    </source>
</evidence>
<proteinExistence type="predicted"/>
<feature type="domain" description="Glycosyl transferase family 1" evidence="1">
    <location>
        <begin position="208"/>
        <end position="367"/>
    </location>
</feature>
<dbReference type="EMBL" id="NPDZ01000006">
    <property type="protein sequence ID" value="PJZ72959.1"/>
    <property type="molecule type" value="Genomic_DNA"/>
</dbReference>
<dbReference type="GO" id="GO:0016757">
    <property type="term" value="F:glycosyltransferase activity"/>
    <property type="evidence" value="ECO:0007669"/>
    <property type="project" value="InterPro"/>
</dbReference>
<dbReference type="OrthoDB" id="9802525at2"/>
<dbReference type="Proteomes" id="UP000231990">
    <property type="component" value="Unassembled WGS sequence"/>
</dbReference>
<reference evidence="5 6" key="1">
    <citation type="submission" date="2017-07" db="EMBL/GenBank/DDBJ databases">
        <title>Leptospira spp. isolated from tropical soils.</title>
        <authorList>
            <person name="Thibeaux R."/>
            <person name="Iraola G."/>
            <person name="Ferres I."/>
            <person name="Bierque E."/>
            <person name="Girault D."/>
            <person name="Soupe-Gilbert M.-E."/>
            <person name="Picardeau M."/>
            <person name="Goarant C."/>
        </authorList>
    </citation>
    <scope>NUCLEOTIDE SEQUENCE [LARGE SCALE GENOMIC DNA]</scope>
    <source>
        <strain evidence="4 6">FH1-B-B1</strain>
        <strain evidence="3 5">FH1-B-C1</strain>
    </source>
</reference>
<evidence type="ECO:0000313" key="3">
    <source>
        <dbReference type="EMBL" id="PJZ69826.1"/>
    </source>
</evidence>
<protein>
    <submittedName>
        <fullName evidence="4">Glycoside hydrolase</fullName>
    </submittedName>
</protein>
<dbReference type="Pfam" id="PF00534">
    <property type="entry name" value="Glycos_transf_1"/>
    <property type="match status" value="1"/>
</dbReference>
<dbReference type="RefSeq" id="WP_100713807.1">
    <property type="nucleotide sequence ID" value="NZ_NPDY01000007.1"/>
</dbReference>
<dbReference type="GO" id="GO:0016787">
    <property type="term" value="F:hydrolase activity"/>
    <property type="evidence" value="ECO:0007669"/>
    <property type="project" value="UniProtKB-KW"/>
</dbReference>
<organism evidence="4 6">
    <name type="scientific">Leptospira perolatii</name>
    <dbReference type="NCBI Taxonomy" id="2023191"/>
    <lineage>
        <taxon>Bacteria</taxon>
        <taxon>Pseudomonadati</taxon>
        <taxon>Spirochaetota</taxon>
        <taxon>Spirochaetia</taxon>
        <taxon>Leptospirales</taxon>
        <taxon>Leptospiraceae</taxon>
        <taxon>Leptospira</taxon>
    </lineage>
</organism>
<keyword evidence="4" id="KW-0378">Hydrolase</keyword>
<comment type="caution">
    <text evidence="4">The sequence shown here is derived from an EMBL/GenBank/DDBJ whole genome shotgun (WGS) entry which is preliminary data.</text>
</comment>
<dbReference type="SUPFAM" id="SSF53756">
    <property type="entry name" value="UDP-Glycosyltransferase/glycogen phosphorylase"/>
    <property type="match status" value="1"/>
</dbReference>
<dbReference type="Pfam" id="PF13439">
    <property type="entry name" value="Glyco_transf_4"/>
    <property type="match status" value="1"/>
</dbReference>
<keyword evidence="5" id="KW-1185">Reference proteome</keyword>
<dbReference type="PANTHER" id="PTHR45947">
    <property type="entry name" value="SULFOQUINOVOSYL TRANSFERASE SQD2"/>
    <property type="match status" value="1"/>
</dbReference>
<dbReference type="Gene3D" id="3.40.50.2000">
    <property type="entry name" value="Glycogen Phosphorylase B"/>
    <property type="match status" value="2"/>
</dbReference>
<gene>
    <name evidence="3" type="ORF">CH360_09610</name>
    <name evidence="4" type="ORF">CH373_10625</name>
</gene>